<comment type="caution">
    <text evidence="1">The sequence shown here is derived from an EMBL/GenBank/DDBJ whole genome shotgun (WGS) entry which is preliminary data.</text>
</comment>
<accession>A0A811VBS4</accession>
<proteinExistence type="predicted"/>
<reference evidence="1" key="1">
    <citation type="submission" date="2020-11" db="EMBL/GenBank/DDBJ databases">
        <authorList>
            <person name="Whitehead M."/>
        </authorList>
    </citation>
    <scope>NUCLEOTIDE SEQUENCE</scope>
    <source>
        <strain evidence="1">EGII</strain>
    </source>
</reference>
<name>A0A811VBS4_CERCA</name>
<dbReference type="EMBL" id="CAJHJT010000056">
    <property type="protein sequence ID" value="CAD7012770.1"/>
    <property type="molecule type" value="Genomic_DNA"/>
</dbReference>
<evidence type="ECO:0000313" key="1">
    <source>
        <dbReference type="EMBL" id="CAD7012770.1"/>
    </source>
</evidence>
<protein>
    <submittedName>
        <fullName evidence="1">(Mediterranean fruit fly) hypothetical protein</fullName>
    </submittedName>
</protein>
<gene>
    <name evidence="1" type="ORF">CCAP1982_LOCUS20873</name>
</gene>
<sequence length="58" mass="6343">MDVFQLTPSKTPEELTPLASTLLSANCDLEMRAHKIADMAKRVMKLGAARRRGSVDNG</sequence>
<keyword evidence="2" id="KW-1185">Reference proteome</keyword>
<evidence type="ECO:0000313" key="2">
    <source>
        <dbReference type="Proteomes" id="UP000606786"/>
    </source>
</evidence>
<dbReference type="Proteomes" id="UP000606786">
    <property type="component" value="Unassembled WGS sequence"/>
</dbReference>
<dbReference type="AlphaFoldDB" id="A0A811VBS4"/>
<organism evidence="1 2">
    <name type="scientific">Ceratitis capitata</name>
    <name type="common">Mediterranean fruit fly</name>
    <name type="synonym">Tephritis capitata</name>
    <dbReference type="NCBI Taxonomy" id="7213"/>
    <lineage>
        <taxon>Eukaryota</taxon>
        <taxon>Metazoa</taxon>
        <taxon>Ecdysozoa</taxon>
        <taxon>Arthropoda</taxon>
        <taxon>Hexapoda</taxon>
        <taxon>Insecta</taxon>
        <taxon>Pterygota</taxon>
        <taxon>Neoptera</taxon>
        <taxon>Endopterygota</taxon>
        <taxon>Diptera</taxon>
        <taxon>Brachycera</taxon>
        <taxon>Muscomorpha</taxon>
        <taxon>Tephritoidea</taxon>
        <taxon>Tephritidae</taxon>
        <taxon>Ceratitis</taxon>
        <taxon>Ceratitis</taxon>
    </lineage>
</organism>